<feature type="domain" description="GP-PDE" evidence="1">
    <location>
        <begin position="1"/>
        <end position="36"/>
    </location>
</feature>
<sequence>MIHPYAVNGKADMKRLLEWGVTGMFSNFPDRLQAAIREHRQETKR</sequence>
<dbReference type="STRING" id="1173111.SAMN05444955_103263"/>
<dbReference type="GO" id="GO:0006629">
    <property type="term" value="P:lipid metabolic process"/>
    <property type="evidence" value="ECO:0007669"/>
    <property type="project" value="InterPro"/>
</dbReference>
<reference evidence="2 3" key="1">
    <citation type="submission" date="2016-10" db="EMBL/GenBank/DDBJ databases">
        <authorList>
            <person name="de Groot N.N."/>
        </authorList>
    </citation>
    <scope>NUCLEOTIDE SEQUENCE [LARGE SCALE GENOMIC DNA]</scope>
    <source>
        <strain evidence="2 3">DSM 46701</strain>
    </source>
</reference>
<dbReference type="GO" id="GO:0008081">
    <property type="term" value="F:phosphoric diester hydrolase activity"/>
    <property type="evidence" value="ECO:0007669"/>
    <property type="project" value="InterPro"/>
</dbReference>
<keyword evidence="3" id="KW-1185">Reference proteome</keyword>
<dbReference type="SUPFAM" id="SSF51695">
    <property type="entry name" value="PLC-like phosphodiesterases"/>
    <property type="match status" value="1"/>
</dbReference>
<organism evidence="2 3">
    <name type="scientific">Lihuaxuella thermophila</name>
    <dbReference type="NCBI Taxonomy" id="1173111"/>
    <lineage>
        <taxon>Bacteria</taxon>
        <taxon>Bacillati</taxon>
        <taxon>Bacillota</taxon>
        <taxon>Bacilli</taxon>
        <taxon>Bacillales</taxon>
        <taxon>Thermoactinomycetaceae</taxon>
        <taxon>Lihuaxuella</taxon>
    </lineage>
</organism>
<dbReference type="EMBL" id="FOCQ01000003">
    <property type="protein sequence ID" value="SEM93734.1"/>
    <property type="molecule type" value="Genomic_DNA"/>
</dbReference>
<dbReference type="InterPro" id="IPR017946">
    <property type="entry name" value="PLC-like_Pdiesterase_TIM-brl"/>
</dbReference>
<dbReference type="Pfam" id="PF03009">
    <property type="entry name" value="GDPD"/>
    <property type="match status" value="1"/>
</dbReference>
<gene>
    <name evidence="2" type="ORF">SAMN05444955_103263</name>
</gene>
<evidence type="ECO:0000313" key="3">
    <source>
        <dbReference type="Proteomes" id="UP000199695"/>
    </source>
</evidence>
<name>A0A1H8CH38_9BACL</name>
<protein>
    <submittedName>
        <fullName evidence="2">Glycerophosphoryl diester phosphodiesterase</fullName>
    </submittedName>
</protein>
<evidence type="ECO:0000259" key="1">
    <source>
        <dbReference type="PROSITE" id="PS51704"/>
    </source>
</evidence>
<dbReference type="Gene3D" id="3.20.20.190">
    <property type="entry name" value="Phosphatidylinositol (PI) phosphodiesterase"/>
    <property type="match status" value="1"/>
</dbReference>
<accession>A0A1H8CH38</accession>
<dbReference type="Proteomes" id="UP000199695">
    <property type="component" value="Unassembled WGS sequence"/>
</dbReference>
<dbReference type="PROSITE" id="PS51704">
    <property type="entry name" value="GP_PDE"/>
    <property type="match status" value="1"/>
</dbReference>
<proteinExistence type="predicted"/>
<dbReference type="InterPro" id="IPR030395">
    <property type="entry name" value="GP_PDE_dom"/>
</dbReference>
<dbReference type="AlphaFoldDB" id="A0A1H8CH38"/>
<evidence type="ECO:0000313" key="2">
    <source>
        <dbReference type="EMBL" id="SEM93734.1"/>
    </source>
</evidence>